<evidence type="ECO:0000313" key="2">
    <source>
        <dbReference type="Proteomes" id="UP001152795"/>
    </source>
</evidence>
<proteinExistence type="predicted"/>
<dbReference type="InterPro" id="IPR051213">
    <property type="entry name" value="START_lipid_transfer"/>
</dbReference>
<gene>
    <name evidence="1" type="ORF">PACLA_8A031543</name>
</gene>
<dbReference type="SUPFAM" id="SSF55961">
    <property type="entry name" value="Bet v1-like"/>
    <property type="match status" value="2"/>
</dbReference>
<evidence type="ECO:0000313" key="1">
    <source>
        <dbReference type="EMBL" id="CAB3991539.1"/>
    </source>
</evidence>
<organism evidence="1 2">
    <name type="scientific">Paramuricea clavata</name>
    <name type="common">Red gorgonian</name>
    <name type="synonym">Violescent sea-whip</name>
    <dbReference type="NCBI Taxonomy" id="317549"/>
    <lineage>
        <taxon>Eukaryota</taxon>
        <taxon>Metazoa</taxon>
        <taxon>Cnidaria</taxon>
        <taxon>Anthozoa</taxon>
        <taxon>Octocorallia</taxon>
        <taxon>Malacalcyonacea</taxon>
        <taxon>Plexauridae</taxon>
        <taxon>Paramuricea</taxon>
    </lineage>
</organism>
<dbReference type="OrthoDB" id="3176171at2759"/>
<dbReference type="Proteomes" id="UP001152795">
    <property type="component" value="Unassembled WGS sequence"/>
</dbReference>
<dbReference type="Pfam" id="PF01852">
    <property type="entry name" value="START"/>
    <property type="match status" value="2"/>
</dbReference>
<dbReference type="PANTHER" id="PTHR19308:SF14">
    <property type="entry name" value="START DOMAIN-CONTAINING PROTEIN"/>
    <property type="match status" value="1"/>
</dbReference>
<dbReference type="SMART" id="SM00234">
    <property type="entry name" value="START"/>
    <property type="match status" value="1"/>
</dbReference>
<dbReference type="CDD" id="cd00177">
    <property type="entry name" value="START"/>
    <property type="match status" value="1"/>
</dbReference>
<dbReference type="Gene3D" id="3.30.530.20">
    <property type="match status" value="2"/>
</dbReference>
<reference evidence="1" key="1">
    <citation type="submission" date="2020-04" db="EMBL/GenBank/DDBJ databases">
        <authorList>
            <person name="Alioto T."/>
            <person name="Alioto T."/>
            <person name="Gomez Garrido J."/>
        </authorList>
    </citation>
    <scope>NUCLEOTIDE SEQUENCE</scope>
    <source>
        <strain evidence="1">A484AB</strain>
    </source>
</reference>
<comment type="caution">
    <text evidence="1">The sequence shown here is derived from an EMBL/GenBank/DDBJ whole genome shotgun (WGS) entry which is preliminary data.</text>
</comment>
<protein>
    <submittedName>
        <fullName evidence="1">-related lipid transfer 9</fullName>
    </submittedName>
</protein>
<sequence>MALFAYLFYIFTTLAAGILIYYFFNQQKKDTRIGNSPSARYNFVRKILPLGKSNWELISLDNDLRVWAKSGQRSLFATSAILPVSLKVGKEILTDPSVIVEWNPWITTASTISVSNINESSSGQHSGDVISVTETSSASVSLLGGFYSLINLFKNDSKLYARTWHFEEDVQFWLHSAVVEPSCIDPIFTLFMVFPIKEKSHRCQLIIASEPQSSFNPNVLAASLAGLRDLIVDRLYETVLPEIKNDKQDDIVAHGEEDLEDCDDDEQGEEEIDSVYPGQHFQAPSEEFVDVTGVYYSPEKDLQKYKVVTDAALKRLMECYCAEANRNGWCFVGHIKGVEIVKKPASVDFSIWDCAKGTTEINVPVHYLLSYLDDLNRTSEYDDQFDTGQTIESLGALTKIIYLEYKGIWPVSGRDFCSVSAIRVLQDGMVTFFAKHVKHPSCPPCKKYVRGKILTGGFVMKILSEDPPRIKTTYITHVDLQGSVPSRIVNKLTASQPASVGIVKTNVEKMYKDELDNPNRPASKFKADAMAMHEKLQRAREVMAKIPASEEVSEVPAVTSQSAPVPLIVNGDVPLASNSQSNQNLASSPINSSPSIHGSSFEYGGPDYKTIGNQASAGLMQEAFEVSEVDISKPAGPSVYEQWQYQETEKRVLIFRKIHQNEKMHSFIGKGIIACPPPKVWEILREPENSYRYNIMLKETRTLEKLSDTQRIEYLHFQTEKCFKKESRDFIVLKTERKEKDKYLMSFVSVDYPNSPSKKDVKRGKIISSGWVVEPLLHNGQLYSMVTYLAQVSPGGSYPAMLINITGRKQPLCLAYLRRILENPNQSLNRSLSQSLDETDHS</sequence>
<accession>A0A6S7GNT4</accession>
<dbReference type="PROSITE" id="PS50848">
    <property type="entry name" value="START"/>
    <property type="match status" value="2"/>
</dbReference>
<dbReference type="InterPro" id="IPR002913">
    <property type="entry name" value="START_lipid-bd_dom"/>
</dbReference>
<keyword evidence="2" id="KW-1185">Reference proteome</keyword>
<dbReference type="GO" id="GO:0005737">
    <property type="term" value="C:cytoplasm"/>
    <property type="evidence" value="ECO:0007669"/>
    <property type="project" value="UniProtKB-ARBA"/>
</dbReference>
<dbReference type="PANTHER" id="PTHR19308">
    <property type="entry name" value="PHOSPHATIDYLCHOLINE TRANSFER PROTEIN"/>
    <property type="match status" value="1"/>
</dbReference>
<dbReference type="AlphaFoldDB" id="A0A6S7GNT4"/>
<dbReference type="EMBL" id="CACRXK020001870">
    <property type="protein sequence ID" value="CAB3991539.1"/>
    <property type="molecule type" value="Genomic_DNA"/>
</dbReference>
<dbReference type="GO" id="GO:0008289">
    <property type="term" value="F:lipid binding"/>
    <property type="evidence" value="ECO:0007669"/>
    <property type="project" value="InterPro"/>
</dbReference>
<name>A0A6S7GNT4_PARCT</name>
<dbReference type="InterPro" id="IPR023393">
    <property type="entry name" value="START-like_dom_sf"/>
</dbReference>